<keyword evidence="2" id="KW-1185">Reference proteome</keyword>
<evidence type="ECO:0000313" key="1">
    <source>
        <dbReference type="EMBL" id="KAK3065317.1"/>
    </source>
</evidence>
<gene>
    <name evidence="1" type="ORF">LTS18_001068</name>
</gene>
<name>A0ACC3DD08_9PEZI</name>
<sequence length="334" mass="36472">MDTAEMSSRLSNTRALLPSLESALKSFASSSSRFRVIRTVKPSSSSSVPTSSSPADSSHPKTLFILDSSFNPPSIAHKALALAALRNTQEPRPHRLVLLFSTHNADKSPSPASFEHRLALMTVFAEDLAHGLSQSASSSSQPTSRQQQQEQQEGEAIPEIDVALTKTPYYVDKSIAIREEASPVPYPSHPTHIHLIGYDTLVRFLAPKYYPDSDPPLSALAPYFGAGHKVVAALRPGSTSVNQVDGDSEEEQREYVEGLKRGSLEKEGFKREWAERVRLVEVGEEAAGVSSTRIRKAAQKGEWKVLEENCTPGVAGWVREMALYGEDARGSKMA</sequence>
<dbReference type="EMBL" id="JAWDJW010006339">
    <property type="protein sequence ID" value="KAK3065317.1"/>
    <property type="molecule type" value="Genomic_DNA"/>
</dbReference>
<proteinExistence type="predicted"/>
<accession>A0ACC3DD08</accession>
<reference evidence="1" key="1">
    <citation type="submission" date="2024-09" db="EMBL/GenBank/DDBJ databases">
        <title>Black Yeasts Isolated from many extreme environments.</title>
        <authorList>
            <person name="Coleine C."/>
            <person name="Stajich J.E."/>
            <person name="Selbmann L."/>
        </authorList>
    </citation>
    <scope>NUCLEOTIDE SEQUENCE</scope>
    <source>
        <strain evidence="1">CCFEE 5737</strain>
    </source>
</reference>
<dbReference type="Proteomes" id="UP001186974">
    <property type="component" value="Unassembled WGS sequence"/>
</dbReference>
<comment type="caution">
    <text evidence="1">The sequence shown here is derived from an EMBL/GenBank/DDBJ whole genome shotgun (WGS) entry which is preliminary data.</text>
</comment>
<protein>
    <submittedName>
        <fullName evidence="1">Uncharacterized protein</fullName>
    </submittedName>
</protein>
<organism evidence="1 2">
    <name type="scientific">Coniosporium uncinatum</name>
    <dbReference type="NCBI Taxonomy" id="93489"/>
    <lineage>
        <taxon>Eukaryota</taxon>
        <taxon>Fungi</taxon>
        <taxon>Dikarya</taxon>
        <taxon>Ascomycota</taxon>
        <taxon>Pezizomycotina</taxon>
        <taxon>Dothideomycetes</taxon>
        <taxon>Dothideomycetes incertae sedis</taxon>
        <taxon>Coniosporium</taxon>
    </lineage>
</organism>
<evidence type="ECO:0000313" key="2">
    <source>
        <dbReference type="Proteomes" id="UP001186974"/>
    </source>
</evidence>